<keyword evidence="7" id="KW-1185">Reference proteome</keyword>
<dbReference type="NCBIfam" id="TIGR02937">
    <property type="entry name" value="sigma70-ECF"/>
    <property type="match status" value="1"/>
</dbReference>
<dbReference type="RefSeq" id="WP_216632908.1">
    <property type="nucleotide sequence ID" value="NZ_JAHLQN010000001.1"/>
</dbReference>
<evidence type="ECO:0000256" key="4">
    <source>
        <dbReference type="ARBA" id="ARBA00023163"/>
    </source>
</evidence>
<name>A0ABS6FB89_9FIRM</name>
<keyword evidence="1" id="KW-0805">Transcription regulation</keyword>
<organism evidence="6 7">
    <name type="scientific">Dysosmobacter acutus</name>
    <dbReference type="NCBI Taxonomy" id="2841504"/>
    <lineage>
        <taxon>Bacteria</taxon>
        <taxon>Bacillati</taxon>
        <taxon>Bacillota</taxon>
        <taxon>Clostridia</taxon>
        <taxon>Eubacteriales</taxon>
        <taxon>Oscillospiraceae</taxon>
        <taxon>Dysosmobacter</taxon>
    </lineage>
</organism>
<evidence type="ECO:0000256" key="3">
    <source>
        <dbReference type="ARBA" id="ARBA00023125"/>
    </source>
</evidence>
<evidence type="ECO:0000256" key="1">
    <source>
        <dbReference type="ARBA" id="ARBA00023015"/>
    </source>
</evidence>
<dbReference type="Proteomes" id="UP000787672">
    <property type="component" value="Unassembled WGS sequence"/>
</dbReference>
<dbReference type="InterPro" id="IPR007627">
    <property type="entry name" value="RNA_pol_sigma70_r2"/>
</dbReference>
<evidence type="ECO:0000259" key="5">
    <source>
        <dbReference type="Pfam" id="PF04542"/>
    </source>
</evidence>
<keyword evidence="3" id="KW-0238">DNA-binding</keyword>
<accession>A0ABS6FB89</accession>
<dbReference type="PANTHER" id="PTHR43133:SF8">
    <property type="entry name" value="RNA POLYMERASE SIGMA FACTOR HI_1459-RELATED"/>
    <property type="match status" value="1"/>
</dbReference>
<proteinExistence type="predicted"/>
<protein>
    <submittedName>
        <fullName evidence="6">Sigma-70 family RNA polymerase sigma factor</fullName>
    </submittedName>
</protein>
<dbReference type="InterPro" id="IPR014284">
    <property type="entry name" value="RNA_pol_sigma-70_dom"/>
</dbReference>
<keyword evidence="4" id="KW-0804">Transcription</keyword>
<dbReference type="EMBL" id="JAHLQN010000001">
    <property type="protein sequence ID" value="MBU5627557.1"/>
    <property type="molecule type" value="Genomic_DNA"/>
</dbReference>
<comment type="caution">
    <text evidence="6">The sequence shown here is derived from an EMBL/GenBank/DDBJ whole genome shotgun (WGS) entry which is preliminary data.</text>
</comment>
<feature type="domain" description="RNA polymerase sigma-70 region 2" evidence="5">
    <location>
        <begin position="23"/>
        <end position="85"/>
    </location>
</feature>
<reference evidence="6 7" key="1">
    <citation type="submission" date="2021-06" db="EMBL/GenBank/DDBJ databases">
        <authorList>
            <person name="Sun Q."/>
            <person name="Li D."/>
        </authorList>
    </citation>
    <scope>NUCLEOTIDE SEQUENCE [LARGE SCALE GENOMIC DNA]</scope>
    <source>
        <strain evidence="6 7">MSJ-2</strain>
    </source>
</reference>
<evidence type="ECO:0000313" key="7">
    <source>
        <dbReference type="Proteomes" id="UP000787672"/>
    </source>
</evidence>
<evidence type="ECO:0000313" key="6">
    <source>
        <dbReference type="EMBL" id="MBU5627557.1"/>
    </source>
</evidence>
<dbReference type="Pfam" id="PF04542">
    <property type="entry name" value="Sigma70_r2"/>
    <property type="match status" value="1"/>
</dbReference>
<sequence>MEDSQIVDLYWRREEAAISATARKYGTFCHRISRNILSAEEDAEECVNDTYIHAWNSIPPQRPNRLGAYLGRVVRNLSINLWHKNHAQKRYSGIEALLSEIEECIPSRQTVEHKVEEIELTGFLNAWLASLPRDDRILFLRRYWYGEALNTLEQELGVSHGKLAKRMYRLRAELREALEKEGYSL</sequence>
<dbReference type="InterPro" id="IPR039425">
    <property type="entry name" value="RNA_pol_sigma-70-like"/>
</dbReference>
<gene>
    <name evidence="6" type="ORF">KQI82_11610</name>
</gene>
<evidence type="ECO:0000256" key="2">
    <source>
        <dbReference type="ARBA" id="ARBA00023082"/>
    </source>
</evidence>
<keyword evidence="2" id="KW-0731">Sigma factor</keyword>
<dbReference type="PANTHER" id="PTHR43133">
    <property type="entry name" value="RNA POLYMERASE ECF-TYPE SIGMA FACTO"/>
    <property type="match status" value="1"/>
</dbReference>